<feature type="transmembrane region" description="Helical" evidence="2">
    <location>
        <begin position="19"/>
        <end position="36"/>
    </location>
</feature>
<dbReference type="InterPro" id="IPR007497">
    <property type="entry name" value="SIMPL/DUF541"/>
</dbReference>
<comment type="caution">
    <text evidence="3">The sequence shown here is derived from an EMBL/GenBank/DDBJ whole genome shotgun (WGS) entry which is preliminary data.</text>
</comment>
<protein>
    <recommendedName>
        <fullName evidence="5">SIMPL domain-containing protein</fullName>
    </recommendedName>
</protein>
<evidence type="ECO:0000256" key="1">
    <source>
        <dbReference type="SAM" id="Coils"/>
    </source>
</evidence>
<gene>
    <name evidence="3" type="ORF">A2811_00265</name>
</gene>
<dbReference type="AlphaFoldDB" id="A0A1F5EPH9"/>
<dbReference type="Pfam" id="PF04402">
    <property type="entry name" value="SIMPL"/>
    <property type="match status" value="1"/>
</dbReference>
<dbReference type="PANTHER" id="PTHR34387:SF1">
    <property type="entry name" value="PERIPLASMIC IMMUNOGENIC PROTEIN"/>
    <property type="match status" value="1"/>
</dbReference>
<organism evidence="3 4">
    <name type="scientific">Candidatus Campbellbacteria bacterium RIFCSPHIGHO2_01_FULL_34_10</name>
    <dbReference type="NCBI Taxonomy" id="1797577"/>
    <lineage>
        <taxon>Bacteria</taxon>
        <taxon>Candidatus Campbelliibacteriota</taxon>
    </lineage>
</organism>
<dbReference type="Gene3D" id="3.30.110.170">
    <property type="entry name" value="Protein of unknown function (DUF541), domain 1"/>
    <property type="match status" value="1"/>
</dbReference>
<dbReference type="Gene3D" id="3.30.70.2970">
    <property type="entry name" value="Protein of unknown function (DUF541), domain 2"/>
    <property type="match status" value="1"/>
</dbReference>
<dbReference type="Proteomes" id="UP000186670">
    <property type="component" value="Unassembled WGS sequence"/>
</dbReference>
<keyword evidence="2" id="KW-1133">Transmembrane helix</keyword>
<proteinExistence type="predicted"/>
<reference evidence="3 4" key="1">
    <citation type="journal article" date="2016" name="Nat. Commun.">
        <title>Thousands of microbial genomes shed light on interconnected biogeochemical processes in an aquifer system.</title>
        <authorList>
            <person name="Anantharaman K."/>
            <person name="Brown C.T."/>
            <person name="Hug L.A."/>
            <person name="Sharon I."/>
            <person name="Castelle C.J."/>
            <person name="Probst A.J."/>
            <person name="Thomas B.C."/>
            <person name="Singh A."/>
            <person name="Wilkins M.J."/>
            <person name="Karaoz U."/>
            <person name="Brodie E.L."/>
            <person name="Williams K.H."/>
            <person name="Hubbard S.S."/>
            <person name="Banfield J.F."/>
        </authorList>
    </citation>
    <scope>NUCLEOTIDE SEQUENCE [LARGE SCALE GENOMIC DNA]</scope>
</reference>
<dbReference type="EMBL" id="MEZZ01000009">
    <property type="protein sequence ID" value="OGD69293.1"/>
    <property type="molecule type" value="Genomic_DNA"/>
</dbReference>
<sequence>MENTNTNCCGPQWKEKNDVFKVLTFFLLITTIFMVFKTITAYKESAFVGLEGQSTITFTGKGEVFAIADVATFNFSVVEISSTVAKAQEDSAKKINAIMGYLKEQGIEEKDIKTANYNVYPKYEWRRDTVCEGGFCSDGKNVLVGYEASQTITVKVRDTEKSGTLLTGVGELGASNISGLTFSVDDEEASKREARKLAIEDAQNKAKELAKDLDVKLVRIVSFNESGDFPVYAYDKVVGMGMGGAEAVPPQIPVGENQIISNVSITYQIK</sequence>
<evidence type="ECO:0000313" key="3">
    <source>
        <dbReference type="EMBL" id="OGD69293.1"/>
    </source>
</evidence>
<dbReference type="GO" id="GO:0006974">
    <property type="term" value="P:DNA damage response"/>
    <property type="evidence" value="ECO:0007669"/>
    <property type="project" value="TreeGrafter"/>
</dbReference>
<keyword evidence="2" id="KW-0472">Membrane</keyword>
<evidence type="ECO:0000313" key="4">
    <source>
        <dbReference type="Proteomes" id="UP000186670"/>
    </source>
</evidence>
<dbReference type="InterPro" id="IPR052022">
    <property type="entry name" value="26kDa_periplasmic_antigen"/>
</dbReference>
<feature type="coiled-coil region" evidence="1">
    <location>
        <begin position="192"/>
        <end position="219"/>
    </location>
</feature>
<accession>A0A1F5EPH9</accession>
<keyword evidence="2" id="KW-0812">Transmembrane</keyword>
<name>A0A1F5EPH9_9BACT</name>
<dbReference type="PANTHER" id="PTHR34387">
    <property type="entry name" value="SLR1258 PROTEIN"/>
    <property type="match status" value="1"/>
</dbReference>
<evidence type="ECO:0000256" key="2">
    <source>
        <dbReference type="SAM" id="Phobius"/>
    </source>
</evidence>
<keyword evidence="1" id="KW-0175">Coiled coil</keyword>
<evidence type="ECO:0008006" key="5">
    <source>
        <dbReference type="Google" id="ProtNLM"/>
    </source>
</evidence>